<dbReference type="EMBL" id="VYDO01000056">
    <property type="protein sequence ID" value="MYG37691.1"/>
    <property type="molecule type" value="Genomic_DNA"/>
</dbReference>
<dbReference type="Pfam" id="PF01863">
    <property type="entry name" value="YgjP-like"/>
    <property type="match status" value="1"/>
</dbReference>
<dbReference type="AlphaFoldDB" id="A0A6B1F3Z1"/>
<sequence length="198" mass="21263">MTDVPPEILGLRVKVIRSTRRTAALHIIGNELHVRIPERLGDERVAGILQQKRPWIRAKAAEWQAVPPRRPRAPVSGELANSLPYLGRNYRLKVREGITSGRPPVRGISHGNGASRGAEGAAAAENPAVPTTMVSLQGVGTPAGKDQPPCPTDRGDANGRQCSQLQIALGILQHDRASGVQLDHHQGAPCHCQLRGDP</sequence>
<proteinExistence type="predicted"/>
<protein>
    <submittedName>
        <fullName evidence="3">M48 family metallopeptidase</fullName>
    </submittedName>
</protein>
<evidence type="ECO:0000313" key="3">
    <source>
        <dbReference type="EMBL" id="MYG37691.1"/>
    </source>
</evidence>
<organism evidence="3">
    <name type="scientific">Synechococcus sp. SB0676_bin_10</name>
    <dbReference type="NCBI Taxonomy" id="2604869"/>
    <lineage>
        <taxon>Bacteria</taxon>
        <taxon>Bacillati</taxon>
        <taxon>Cyanobacteriota</taxon>
        <taxon>Cyanophyceae</taxon>
        <taxon>Synechococcales</taxon>
        <taxon>Synechococcaceae</taxon>
        <taxon>Synechococcus</taxon>
    </lineage>
</organism>
<feature type="region of interest" description="Disordered" evidence="1">
    <location>
        <begin position="101"/>
        <end position="124"/>
    </location>
</feature>
<feature type="domain" description="YgjP-like metallopeptidase" evidence="2">
    <location>
        <begin position="22"/>
        <end position="98"/>
    </location>
</feature>
<feature type="region of interest" description="Disordered" evidence="1">
    <location>
        <begin position="136"/>
        <end position="159"/>
    </location>
</feature>
<evidence type="ECO:0000259" key="2">
    <source>
        <dbReference type="Pfam" id="PF01863"/>
    </source>
</evidence>
<comment type="caution">
    <text evidence="3">The sequence shown here is derived from an EMBL/GenBank/DDBJ whole genome shotgun (WGS) entry which is preliminary data.</text>
</comment>
<accession>A0A6B1F3Z1</accession>
<name>A0A6B1F3Z1_9SYNE</name>
<feature type="compositionally biased region" description="Low complexity" evidence="1">
    <location>
        <begin position="111"/>
        <end position="124"/>
    </location>
</feature>
<dbReference type="InterPro" id="IPR002725">
    <property type="entry name" value="YgjP-like_metallopeptidase"/>
</dbReference>
<evidence type="ECO:0000256" key="1">
    <source>
        <dbReference type="SAM" id="MobiDB-lite"/>
    </source>
</evidence>
<gene>
    <name evidence="3" type="ORF">F4162_01455</name>
</gene>
<reference evidence="3" key="1">
    <citation type="submission" date="2019-09" db="EMBL/GenBank/DDBJ databases">
        <title>Characterisation of the sponge microbiome using genome-centric metagenomics.</title>
        <authorList>
            <person name="Engelberts J.P."/>
            <person name="Robbins S.J."/>
            <person name="De Goeij J.M."/>
            <person name="Aranda M."/>
            <person name="Bell S.C."/>
            <person name="Webster N.S."/>
        </authorList>
    </citation>
    <scope>NUCLEOTIDE SEQUENCE</scope>
    <source>
        <strain evidence="3">SB0676_bin_10</strain>
    </source>
</reference>